<evidence type="ECO:0000313" key="2">
    <source>
        <dbReference type="EMBL" id="KIK50431.1"/>
    </source>
</evidence>
<evidence type="ECO:0000313" key="3">
    <source>
        <dbReference type="Proteomes" id="UP000053593"/>
    </source>
</evidence>
<sequence length="450" mass="49758">MAMAMGLAQEFSALSIVPPPDFNFVRPLENEDDFAIQIEDIAPSSSGNTDAFSVHSTPSLRGRSFDTAKKWLAAWLRLEAVNMYKCHVTLVAFSSIQAIEFANVLVPQAAPTEIVRNIAFALGIPTITIHSRLFLMPLRVDIHRLLDSYRILFLPDEKIIRLLAKYLSDIRLKDKTRVAWVQIREGRLPGFEQLKDGTVYSYTLLCSPYFTDQFPIYRLEGDAGNIFSRPFLSFPTVESHVSPFAMCVNALRVLEGPKGPRHVRDAFPTSSEMDRIQRMTVLALLGLKQDTNLPEVPQDIAGRAAAFREFATAFNNMLASASAQSSRSIITRQDSFDHSLRSFQTSHSSDSGDDASPPSPSPAPSQTSHPKNTYLVKQRADGPTSEPVSSPQNVYPTPASLVAEDYFSSQSTRSPSIASPFTPVQPRLLKALRSTFARVTGRLSKSGKGM</sequence>
<reference evidence="2 3" key="1">
    <citation type="submission" date="2014-04" db="EMBL/GenBank/DDBJ databases">
        <title>Evolutionary Origins and Diversification of the Mycorrhizal Mutualists.</title>
        <authorList>
            <consortium name="DOE Joint Genome Institute"/>
            <consortium name="Mycorrhizal Genomics Consortium"/>
            <person name="Kohler A."/>
            <person name="Kuo A."/>
            <person name="Nagy L.G."/>
            <person name="Floudas D."/>
            <person name="Copeland A."/>
            <person name="Barry K.W."/>
            <person name="Cichocki N."/>
            <person name="Veneault-Fourrey C."/>
            <person name="LaButti K."/>
            <person name="Lindquist E.A."/>
            <person name="Lipzen A."/>
            <person name="Lundell T."/>
            <person name="Morin E."/>
            <person name="Murat C."/>
            <person name="Riley R."/>
            <person name="Ohm R."/>
            <person name="Sun H."/>
            <person name="Tunlid A."/>
            <person name="Henrissat B."/>
            <person name="Grigoriev I.V."/>
            <person name="Hibbett D.S."/>
            <person name="Martin F."/>
        </authorList>
    </citation>
    <scope>NUCLEOTIDE SEQUENCE [LARGE SCALE GENOMIC DNA]</scope>
    <source>
        <strain evidence="2 3">FD-317 M1</strain>
    </source>
</reference>
<name>A0A0D0B8G9_9AGAR</name>
<protein>
    <submittedName>
        <fullName evidence="2">Uncharacterized protein</fullName>
    </submittedName>
</protein>
<dbReference type="EMBL" id="KN834903">
    <property type="protein sequence ID" value="KIK50431.1"/>
    <property type="molecule type" value="Genomic_DNA"/>
</dbReference>
<dbReference type="OrthoDB" id="3055515at2759"/>
<dbReference type="HOGENOM" id="CLU_608396_0_0_1"/>
<dbReference type="Proteomes" id="UP000053593">
    <property type="component" value="Unassembled WGS sequence"/>
</dbReference>
<gene>
    <name evidence="2" type="ORF">GYMLUDRAFT_51220</name>
</gene>
<feature type="region of interest" description="Disordered" evidence="1">
    <location>
        <begin position="341"/>
        <end position="370"/>
    </location>
</feature>
<accession>A0A0D0B8G9</accession>
<organism evidence="2 3">
    <name type="scientific">Collybiopsis luxurians FD-317 M1</name>
    <dbReference type="NCBI Taxonomy" id="944289"/>
    <lineage>
        <taxon>Eukaryota</taxon>
        <taxon>Fungi</taxon>
        <taxon>Dikarya</taxon>
        <taxon>Basidiomycota</taxon>
        <taxon>Agaricomycotina</taxon>
        <taxon>Agaricomycetes</taxon>
        <taxon>Agaricomycetidae</taxon>
        <taxon>Agaricales</taxon>
        <taxon>Marasmiineae</taxon>
        <taxon>Omphalotaceae</taxon>
        <taxon>Collybiopsis</taxon>
        <taxon>Collybiopsis luxurians</taxon>
    </lineage>
</organism>
<proteinExistence type="predicted"/>
<keyword evidence="3" id="KW-1185">Reference proteome</keyword>
<dbReference type="AlphaFoldDB" id="A0A0D0B8G9"/>
<evidence type="ECO:0000256" key="1">
    <source>
        <dbReference type="SAM" id="MobiDB-lite"/>
    </source>
</evidence>